<name>A0A5E4QCG7_9NEOP</name>
<keyword evidence="2" id="KW-1185">Reference proteome</keyword>
<organism evidence="1 2">
    <name type="scientific">Leptidea sinapis</name>
    <dbReference type="NCBI Taxonomy" id="189913"/>
    <lineage>
        <taxon>Eukaryota</taxon>
        <taxon>Metazoa</taxon>
        <taxon>Ecdysozoa</taxon>
        <taxon>Arthropoda</taxon>
        <taxon>Hexapoda</taxon>
        <taxon>Insecta</taxon>
        <taxon>Pterygota</taxon>
        <taxon>Neoptera</taxon>
        <taxon>Endopterygota</taxon>
        <taxon>Lepidoptera</taxon>
        <taxon>Glossata</taxon>
        <taxon>Ditrysia</taxon>
        <taxon>Papilionoidea</taxon>
        <taxon>Pieridae</taxon>
        <taxon>Dismorphiinae</taxon>
        <taxon>Leptidea</taxon>
    </lineage>
</organism>
<dbReference type="EMBL" id="FZQP02002181">
    <property type="protein sequence ID" value="VVC94960.1"/>
    <property type="molecule type" value="Genomic_DNA"/>
</dbReference>
<dbReference type="AlphaFoldDB" id="A0A5E4QCG7"/>
<accession>A0A5E4QCG7</accession>
<sequence length="134" mass="14805">MFHWATEYYNYSSQHQLPPYPSLQLPSDQLNSQSQVKVQPGLTGGNVITINSNTLQPDAQIIVKRQGTVRTSFLFGSKMETKSSATSLPQVKSPHELTGVPVINIISNTLGTNCKITVGCLCFEHISTRIKNEQ</sequence>
<evidence type="ECO:0000313" key="1">
    <source>
        <dbReference type="EMBL" id="VVC94960.1"/>
    </source>
</evidence>
<proteinExistence type="predicted"/>
<reference evidence="1 2" key="1">
    <citation type="submission" date="2017-07" db="EMBL/GenBank/DDBJ databases">
        <authorList>
            <person name="Talla V."/>
            <person name="Backstrom N."/>
        </authorList>
    </citation>
    <scope>NUCLEOTIDE SEQUENCE [LARGE SCALE GENOMIC DNA]</scope>
</reference>
<gene>
    <name evidence="1" type="ORF">LSINAPIS_LOCUS6787</name>
</gene>
<dbReference type="Proteomes" id="UP000324832">
    <property type="component" value="Unassembled WGS sequence"/>
</dbReference>
<evidence type="ECO:0000313" key="2">
    <source>
        <dbReference type="Proteomes" id="UP000324832"/>
    </source>
</evidence>
<protein>
    <submittedName>
        <fullName evidence="1">Uncharacterized protein</fullName>
    </submittedName>
</protein>